<keyword evidence="2" id="KW-1185">Reference proteome</keyword>
<dbReference type="Proteomes" id="UP000823674">
    <property type="component" value="Chromosome A05"/>
</dbReference>
<sequence length="121" mass="14075">MQVELVDSLLYKACGVVGYHVDARYAEMEKDKLRRVNQEACGVVETMWTRDAELAWDKLEEQVYTVEKRQDINLGSNVLIDIEVVHIHVALETRFQEHGDHYKRAMESSVFHKTLAIIIEE</sequence>
<evidence type="ECO:0000313" key="2">
    <source>
        <dbReference type="Proteomes" id="UP000823674"/>
    </source>
</evidence>
<organism evidence="1 2">
    <name type="scientific">Brassica rapa subsp. trilocularis</name>
    <dbReference type="NCBI Taxonomy" id="1813537"/>
    <lineage>
        <taxon>Eukaryota</taxon>
        <taxon>Viridiplantae</taxon>
        <taxon>Streptophyta</taxon>
        <taxon>Embryophyta</taxon>
        <taxon>Tracheophyta</taxon>
        <taxon>Spermatophyta</taxon>
        <taxon>Magnoliopsida</taxon>
        <taxon>eudicotyledons</taxon>
        <taxon>Gunneridae</taxon>
        <taxon>Pentapetalae</taxon>
        <taxon>rosids</taxon>
        <taxon>malvids</taxon>
        <taxon>Brassicales</taxon>
        <taxon>Brassicaceae</taxon>
        <taxon>Brassiceae</taxon>
        <taxon>Brassica</taxon>
    </lineage>
</organism>
<dbReference type="EMBL" id="JADBGQ010000005">
    <property type="protein sequence ID" value="KAG5398267.1"/>
    <property type="molecule type" value="Genomic_DNA"/>
</dbReference>
<reference evidence="1 2" key="1">
    <citation type="submission" date="2021-03" db="EMBL/GenBank/DDBJ databases">
        <authorList>
            <person name="King G.J."/>
            <person name="Bancroft I."/>
            <person name="Baten A."/>
            <person name="Bloomfield J."/>
            <person name="Borpatragohain P."/>
            <person name="He Z."/>
            <person name="Irish N."/>
            <person name="Irwin J."/>
            <person name="Liu K."/>
            <person name="Mauleon R.P."/>
            <person name="Moore J."/>
            <person name="Morris R."/>
            <person name="Ostergaard L."/>
            <person name="Wang B."/>
            <person name="Wells R."/>
        </authorList>
    </citation>
    <scope>NUCLEOTIDE SEQUENCE [LARGE SCALE GENOMIC DNA]</scope>
    <source>
        <strain evidence="1">R-o-18</strain>
        <tissue evidence="1">Leaf</tissue>
    </source>
</reference>
<proteinExistence type="predicted"/>
<name>A0ABQ7MHQ0_BRACM</name>
<feature type="non-terminal residue" evidence="1">
    <location>
        <position position="121"/>
    </location>
</feature>
<accession>A0ABQ7MHQ0</accession>
<evidence type="ECO:0000313" key="1">
    <source>
        <dbReference type="EMBL" id="KAG5398267.1"/>
    </source>
</evidence>
<gene>
    <name evidence="1" type="primary">A05p039640.1_BraROA</name>
    <name evidence="1" type="ORF">IGI04_020081</name>
</gene>
<comment type="caution">
    <text evidence="1">The sequence shown here is derived from an EMBL/GenBank/DDBJ whole genome shotgun (WGS) entry which is preliminary data.</text>
</comment>
<protein>
    <submittedName>
        <fullName evidence="1">Uncharacterized protein</fullName>
    </submittedName>
</protein>